<dbReference type="Proteomes" id="UP000187735">
    <property type="component" value="Chromosome"/>
</dbReference>
<reference evidence="1 2" key="1">
    <citation type="journal article" date="2016" name="Front. Microbiol.">
        <title>Fuerstia marisgermanicae gen. nov., sp. nov., an Unusual Member of the Phylum Planctomycetes from the German Wadden Sea.</title>
        <authorList>
            <person name="Kohn T."/>
            <person name="Heuer A."/>
            <person name="Jogler M."/>
            <person name="Vollmers J."/>
            <person name="Boedeker C."/>
            <person name="Bunk B."/>
            <person name="Rast P."/>
            <person name="Borchert D."/>
            <person name="Glockner I."/>
            <person name="Freese H.M."/>
            <person name="Klenk H.P."/>
            <person name="Overmann J."/>
            <person name="Kaster A.K."/>
            <person name="Rohde M."/>
            <person name="Wiegand S."/>
            <person name="Jogler C."/>
        </authorList>
    </citation>
    <scope>NUCLEOTIDE SEQUENCE [LARGE SCALE GENOMIC DNA]</scope>
    <source>
        <strain evidence="1 2">NH11</strain>
    </source>
</reference>
<sequence precursor="true">MQVSGDHVCDQATFLNKHATTIRDEDRRLTS</sequence>
<dbReference type="EMBL" id="CP017641">
    <property type="protein sequence ID" value="APZ94076.1"/>
    <property type="molecule type" value="Genomic_DNA"/>
</dbReference>
<name>A0A1P8WJ38_9PLAN</name>
<dbReference type="STRING" id="1891926.Fuma_03697"/>
<gene>
    <name evidence="1" type="ORF">Fuma_03697</name>
</gene>
<dbReference type="KEGG" id="fmr:Fuma_03697"/>
<evidence type="ECO:0000313" key="1">
    <source>
        <dbReference type="EMBL" id="APZ94076.1"/>
    </source>
</evidence>
<dbReference type="AlphaFoldDB" id="A0A1P8WJ38"/>
<keyword evidence="2" id="KW-1185">Reference proteome</keyword>
<organism evidence="1 2">
    <name type="scientific">Fuerstiella marisgermanici</name>
    <dbReference type="NCBI Taxonomy" id="1891926"/>
    <lineage>
        <taxon>Bacteria</taxon>
        <taxon>Pseudomonadati</taxon>
        <taxon>Planctomycetota</taxon>
        <taxon>Planctomycetia</taxon>
        <taxon>Planctomycetales</taxon>
        <taxon>Planctomycetaceae</taxon>
        <taxon>Fuerstiella</taxon>
    </lineage>
</organism>
<evidence type="ECO:0000313" key="2">
    <source>
        <dbReference type="Proteomes" id="UP000187735"/>
    </source>
</evidence>
<protein>
    <submittedName>
        <fullName evidence="1">Uncharacterized protein</fullName>
    </submittedName>
</protein>
<accession>A0A1P8WJ38</accession>
<proteinExistence type="predicted"/>